<protein>
    <submittedName>
        <fullName evidence="9">Predicted arabinose efflux permease, MFS family</fullName>
    </submittedName>
</protein>
<dbReference type="InterPro" id="IPR011701">
    <property type="entry name" value="MFS"/>
</dbReference>
<keyword evidence="4 7" id="KW-0812">Transmembrane</keyword>
<sequence>MKTFPLSVRLLLINQLGVNTGFYMLIPYLATHLTDNLGMSVAVVAIVLGVRNLSQQGLFLIGGVAADRLGARRVIIAGCGLRTIGFGLFAVGESLPLLLAAAVLSGVAGALFNPAVRAYIAVEATEDRRAEAFALFNVFAQTGALLGPVLGSVLLLVNFRVSAIVSAGIFAALTIAQALVLPARKTPPAEKSAAAGIRECLTNRRFLAFTGALAGMFALQNQLYLVLPVEAERVTGSASSVAALFLVSTVATLVFQVRITRRFTRIPRGRAIALGMAIMGAGFIAPALSHLWAPSNAIIALLPVLTATLFLAFGLMIAQPFVYELIPAFGSEAVAGTYFGVFYLGSGALAALSTVVIGWVGGIGWLASLLCAALGFGSAAAVALRERRGVLTPGKPEAALA</sequence>
<evidence type="ECO:0000256" key="6">
    <source>
        <dbReference type="ARBA" id="ARBA00023136"/>
    </source>
</evidence>
<feature type="transmembrane region" description="Helical" evidence="7">
    <location>
        <begin position="271"/>
        <end position="292"/>
    </location>
</feature>
<dbReference type="AlphaFoldDB" id="A0A1G6S2R0"/>
<feature type="transmembrane region" description="Helical" evidence="7">
    <location>
        <begin position="97"/>
        <end position="120"/>
    </location>
</feature>
<dbReference type="STRING" id="1271860.SAMN05216174_107179"/>
<dbReference type="PANTHER" id="PTHR23517">
    <property type="entry name" value="RESISTANCE PROTEIN MDTM, PUTATIVE-RELATED-RELATED"/>
    <property type="match status" value="1"/>
</dbReference>
<evidence type="ECO:0000256" key="7">
    <source>
        <dbReference type="SAM" id="Phobius"/>
    </source>
</evidence>
<evidence type="ECO:0000313" key="9">
    <source>
        <dbReference type="EMBL" id="SDD10954.1"/>
    </source>
</evidence>
<dbReference type="OrthoDB" id="3285778at2"/>
<dbReference type="Proteomes" id="UP000199501">
    <property type="component" value="Unassembled WGS sequence"/>
</dbReference>
<feature type="transmembrane region" description="Helical" evidence="7">
    <location>
        <begin position="239"/>
        <end position="259"/>
    </location>
</feature>
<feature type="transmembrane region" description="Helical" evidence="7">
    <location>
        <begin position="74"/>
        <end position="91"/>
    </location>
</feature>
<dbReference type="Gene3D" id="1.20.1250.20">
    <property type="entry name" value="MFS general substrate transporter like domains"/>
    <property type="match status" value="1"/>
</dbReference>
<dbReference type="InterPro" id="IPR036259">
    <property type="entry name" value="MFS_trans_sf"/>
</dbReference>
<dbReference type="Pfam" id="PF07690">
    <property type="entry name" value="MFS_1"/>
    <property type="match status" value="1"/>
</dbReference>
<feature type="transmembrane region" description="Helical" evidence="7">
    <location>
        <begin position="298"/>
        <end position="323"/>
    </location>
</feature>
<evidence type="ECO:0000256" key="5">
    <source>
        <dbReference type="ARBA" id="ARBA00022989"/>
    </source>
</evidence>
<keyword evidence="3" id="KW-1003">Cell membrane</keyword>
<feature type="transmembrane region" description="Helical" evidence="7">
    <location>
        <begin position="206"/>
        <end position="227"/>
    </location>
</feature>
<dbReference type="SUPFAM" id="SSF103473">
    <property type="entry name" value="MFS general substrate transporter"/>
    <property type="match status" value="1"/>
</dbReference>
<evidence type="ECO:0000256" key="3">
    <source>
        <dbReference type="ARBA" id="ARBA00022475"/>
    </source>
</evidence>
<organism evidence="9 10">
    <name type="scientific">Actinokineospora iranica</name>
    <dbReference type="NCBI Taxonomy" id="1271860"/>
    <lineage>
        <taxon>Bacteria</taxon>
        <taxon>Bacillati</taxon>
        <taxon>Actinomycetota</taxon>
        <taxon>Actinomycetes</taxon>
        <taxon>Pseudonocardiales</taxon>
        <taxon>Pseudonocardiaceae</taxon>
        <taxon>Actinokineospora</taxon>
    </lineage>
</organism>
<evidence type="ECO:0000256" key="1">
    <source>
        <dbReference type="ARBA" id="ARBA00004651"/>
    </source>
</evidence>
<dbReference type="InterPro" id="IPR050171">
    <property type="entry name" value="MFS_Transporters"/>
</dbReference>
<accession>A0A1G6S2R0</accession>
<feature type="transmembrane region" description="Helical" evidence="7">
    <location>
        <begin position="163"/>
        <end position="181"/>
    </location>
</feature>
<keyword evidence="2" id="KW-0813">Transport</keyword>
<evidence type="ECO:0000313" key="10">
    <source>
        <dbReference type="Proteomes" id="UP000199501"/>
    </source>
</evidence>
<feature type="transmembrane region" description="Helical" evidence="7">
    <location>
        <begin position="12"/>
        <end position="30"/>
    </location>
</feature>
<name>A0A1G6S2R0_9PSEU</name>
<feature type="transmembrane region" description="Helical" evidence="7">
    <location>
        <begin position="36"/>
        <end position="53"/>
    </location>
</feature>
<keyword evidence="6 7" id="KW-0472">Membrane</keyword>
<dbReference type="GO" id="GO:0022857">
    <property type="term" value="F:transmembrane transporter activity"/>
    <property type="evidence" value="ECO:0007669"/>
    <property type="project" value="InterPro"/>
</dbReference>
<feature type="transmembrane region" description="Helical" evidence="7">
    <location>
        <begin position="335"/>
        <end position="357"/>
    </location>
</feature>
<keyword evidence="10" id="KW-1185">Reference proteome</keyword>
<dbReference type="PANTHER" id="PTHR23517:SF2">
    <property type="entry name" value="MULTIDRUG RESISTANCE PROTEIN MDTH"/>
    <property type="match status" value="1"/>
</dbReference>
<proteinExistence type="predicted"/>
<dbReference type="RefSeq" id="WP_091451316.1">
    <property type="nucleotide sequence ID" value="NZ_FMZZ01000007.1"/>
</dbReference>
<reference evidence="10" key="1">
    <citation type="submission" date="2016-10" db="EMBL/GenBank/DDBJ databases">
        <authorList>
            <person name="Varghese N."/>
            <person name="Submissions S."/>
        </authorList>
    </citation>
    <scope>NUCLEOTIDE SEQUENCE [LARGE SCALE GENOMIC DNA]</scope>
    <source>
        <strain evidence="10">IBRC-M 10403</strain>
    </source>
</reference>
<evidence type="ECO:0000259" key="8">
    <source>
        <dbReference type="PROSITE" id="PS50850"/>
    </source>
</evidence>
<feature type="transmembrane region" description="Helical" evidence="7">
    <location>
        <begin position="363"/>
        <end position="384"/>
    </location>
</feature>
<feature type="transmembrane region" description="Helical" evidence="7">
    <location>
        <begin position="132"/>
        <end position="157"/>
    </location>
</feature>
<feature type="domain" description="Major facilitator superfamily (MFS) profile" evidence="8">
    <location>
        <begin position="1"/>
        <end position="401"/>
    </location>
</feature>
<dbReference type="PROSITE" id="PS50850">
    <property type="entry name" value="MFS"/>
    <property type="match status" value="1"/>
</dbReference>
<gene>
    <name evidence="9" type="ORF">SAMN05216174_107179</name>
</gene>
<dbReference type="GO" id="GO:0005886">
    <property type="term" value="C:plasma membrane"/>
    <property type="evidence" value="ECO:0007669"/>
    <property type="project" value="UniProtKB-SubCell"/>
</dbReference>
<evidence type="ECO:0000256" key="4">
    <source>
        <dbReference type="ARBA" id="ARBA00022692"/>
    </source>
</evidence>
<comment type="subcellular location">
    <subcellularLocation>
        <location evidence="1">Cell membrane</location>
        <topology evidence="1">Multi-pass membrane protein</topology>
    </subcellularLocation>
</comment>
<dbReference type="EMBL" id="FMZZ01000007">
    <property type="protein sequence ID" value="SDD10954.1"/>
    <property type="molecule type" value="Genomic_DNA"/>
</dbReference>
<keyword evidence="5 7" id="KW-1133">Transmembrane helix</keyword>
<dbReference type="InterPro" id="IPR020846">
    <property type="entry name" value="MFS_dom"/>
</dbReference>
<evidence type="ECO:0000256" key="2">
    <source>
        <dbReference type="ARBA" id="ARBA00022448"/>
    </source>
</evidence>